<keyword evidence="6" id="KW-0282">Flagellum</keyword>
<keyword evidence="3" id="KW-0732">Signal</keyword>
<keyword evidence="4 5" id="KW-0975">Bacterial flagellum</keyword>
<organism evidence="6 7">
    <name type="scientific">Granulicella aggregans</name>
    <dbReference type="NCBI Taxonomy" id="474949"/>
    <lineage>
        <taxon>Bacteria</taxon>
        <taxon>Pseudomonadati</taxon>
        <taxon>Acidobacteriota</taxon>
        <taxon>Terriglobia</taxon>
        <taxon>Terriglobales</taxon>
        <taxon>Acidobacteriaceae</taxon>
        <taxon>Granulicella</taxon>
    </lineage>
</organism>
<evidence type="ECO:0000256" key="1">
    <source>
        <dbReference type="ARBA" id="ARBA00002591"/>
    </source>
</evidence>
<keyword evidence="6" id="KW-0966">Cell projection</keyword>
<sequence>MFPVGSLGKRALAVSFRLARRTLLRLSWAFWLLACGPAGWAIEPVAPPEVQHLARVKDIASIEGIRDNQLVGYGIVVGLHNTGDSQQTTFPLQTLAATLLRMGVSVPASAIKVQNLAAVFISATLPPFSRPGTKLDVTVASAGDAQSLEGGLLLLTPLYGPDGKIYAEGEGSLVVGGYALSVNGNVKSYNHPTTARIPAGAMVERGLAFELAGRHNFTLLLNQADFRSAGAMATFINKDLGRDAARSIDSREINLEVTPGEDIPSLLARVEAVEVPFYPTAKVVVNERTGTVVIGGTVVLQPVSILHGGLAINVVSEFQVSQPSAFSNTGTTQVVQQTQIQVKDKPVNRIELKKGSTVDDLVRSLQSIGATARDVISILQAMKSAGALEAEIEVL</sequence>
<dbReference type="NCBIfam" id="NF003676">
    <property type="entry name" value="PRK05303.1"/>
    <property type="match status" value="1"/>
</dbReference>
<dbReference type="PANTHER" id="PTHR30381:SF0">
    <property type="entry name" value="FLAGELLAR P-RING PROTEIN"/>
    <property type="match status" value="1"/>
</dbReference>
<dbReference type="InterPro" id="IPR001782">
    <property type="entry name" value="Flag_FlgI"/>
</dbReference>
<dbReference type="GO" id="GO:0005198">
    <property type="term" value="F:structural molecule activity"/>
    <property type="evidence" value="ECO:0007669"/>
    <property type="project" value="InterPro"/>
</dbReference>
<reference evidence="6 7" key="1">
    <citation type="submission" date="2020-08" db="EMBL/GenBank/DDBJ databases">
        <title>Genomic Encyclopedia of Type Strains, Phase IV (KMG-V): Genome sequencing to study the core and pangenomes of soil and plant-associated prokaryotes.</title>
        <authorList>
            <person name="Whitman W."/>
        </authorList>
    </citation>
    <scope>NUCLEOTIDE SEQUENCE [LARGE SCALE GENOMIC DNA]</scope>
    <source>
        <strain evidence="6 7">M8UP14</strain>
    </source>
</reference>
<evidence type="ECO:0000256" key="4">
    <source>
        <dbReference type="ARBA" id="ARBA00023143"/>
    </source>
</evidence>
<comment type="caution">
    <text evidence="6">The sequence shown here is derived from an EMBL/GenBank/DDBJ whole genome shotgun (WGS) entry which is preliminary data.</text>
</comment>
<dbReference type="GO" id="GO:0030288">
    <property type="term" value="C:outer membrane-bounded periplasmic space"/>
    <property type="evidence" value="ECO:0007669"/>
    <property type="project" value="InterPro"/>
</dbReference>
<proteinExistence type="inferred from homology"/>
<dbReference type="GO" id="GO:0071973">
    <property type="term" value="P:bacterial-type flagellum-dependent cell motility"/>
    <property type="evidence" value="ECO:0007669"/>
    <property type="project" value="InterPro"/>
</dbReference>
<comment type="similarity">
    <text evidence="5">Belongs to the FlgI family.</text>
</comment>
<evidence type="ECO:0000256" key="2">
    <source>
        <dbReference type="ARBA" id="ARBA00004117"/>
    </source>
</evidence>
<comment type="subcellular location">
    <subcellularLocation>
        <location evidence="2 5">Bacterial flagellum basal body</location>
    </subcellularLocation>
</comment>
<dbReference type="HAMAP" id="MF_00416">
    <property type="entry name" value="FlgI"/>
    <property type="match status" value="1"/>
</dbReference>
<gene>
    <name evidence="5" type="primary">flgI</name>
    <name evidence="6" type="ORF">HDF16_002556</name>
</gene>
<dbReference type="AlphaFoldDB" id="A0A7W7ZDD4"/>
<dbReference type="RefSeq" id="WP_184216997.1">
    <property type="nucleotide sequence ID" value="NZ_JACHIP010000003.1"/>
</dbReference>
<evidence type="ECO:0000313" key="7">
    <source>
        <dbReference type="Proteomes" id="UP000540989"/>
    </source>
</evidence>
<dbReference type="PRINTS" id="PR01010">
    <property type="entry name" value="FLGPRINGFLGI"/>
</dbReference>
<comment type="subunit">
    <text evidence="5">The basal body constitutes a major portion of the flagellar organelle and consists of four rings (L,P,S, and M) mounted on a central rod.</text>
</comment>
<dbReference type="Pfam" id="PF02119">
    <property type="entry name" value="FlgI"/>
    <property type="match status" value="1"/>
</dbReference>
<evidence type="ECO:0000256" key="3">
    <source>
        <dbReference type="ARBA" id="ARBA00022729"/>
    </source>
</evidence>
<evidence type="ECO:0000313" key="6">
    <source>
        <dbReference type="EMBL" id="MBB5057850.1"/>
    </source>
</evidence>
<dbReference type="PANTHER" id="PTHR30381">
    <property type="entry name" value="FLAGELLAR P-RING PERIPLASMIC PROTEIN FLGI"/>
    <property type="match status" value="1"/>
</dbReference>
<name>A0A7W7ZDD4_9BACT</name>
<comment type="function">
    <text evidence="1 5">Assembles around the rod to form the L-ring and probably protects the motor/basal body from shearing forces during rotation.</text>
</comment>
<dbReference type="Proteomes" id="UP000540989">
    <property type="component" value="Unassembled WGS sequence"/>
</dbReference>
<dbReference type="EMBL" id="JACHIP010000003">
    <property type="protein sequence ID" value="MBB5057850.1"/>
    <property type="molecule type" value="Genomic_DNA"/>
</dbReference>
<keyword evidence="6" id="KW-0969">Cilium</keyword>
<dbReference type="GO" id="GO:0009428">
    <property type="term" value="C:bacterial-type flagellum basal body, distal rod, P ring"/>
    <property type="evidence" value="ECO:0007669"/>
    <property type="project" value="InterPro"/>
</dbReference>
<keyword evidence="7" id="KW-1185">Reference proteome</keyword>
<evidence type="ECO:0000256" key="5">
    <source>
        <dbReference type="HAMAP-Rule" id="MF_00416"/>
    </source>
</evidence>
<accession>A0A7W7ZDD4</accession>
<protein>
    <recommendedName>
        <fullName evidence="5">Flagellar P-ring protein</fullName>
    </recommendedName>
    <alternativeName>
        <fullName evidence="5">Basal body P-ring protein</fullName>
    </alternativeName>
</protein>